<dbReference type="GeneID" id="116548494"/>
<dbReference type="PANTHER" id="PTHR22762">
    <property type="entry name" value="ALPHA-GLUCOSIDASE"/>
    <property type="match status" value="1"/>
</dbReference>
<dbReference type="GO" id="GO:0005975">
    <property type="term" value="P:carbohydrate metabolic process"/>
    <property type="evidence" value="ECO:0007669"/>
    <property type="project" value="InterPro"/>
</dbReference>
<organism evidence="1 2">
    <name type="scientific">Sapajus apella</name>
    <name type="common">Brown-capped capuchin</name>
    <name type="synonym">Cebus apella</name>
    <dbReference type="NCBI Taxonomy" id="9515"/>
    <lineage>
        <taxon>Eukaryota</taxon>
        <taxon>Metazoa</taxon>
        <taxon>Chordata</taxon>
        <taxon>Craniata</taxon>
        <taxon>Vertebrata</taxon>
        <taxon>Euteleostomi</taxon>
        <taxon>Mammalia</taxon>
        <taxon>Eutheria</taxon>
        <taxon>Euarchontoglires</taxon>
        <taxon>Primates</taxon>
        <taxon>Haplorrhini</taxon>
        <taxon>Platyrrhini</taxon>
        <taxon>Cebidae</taxon>
        <taxon>Cebinae</taxon>
        <taxon>Sapajus</taxon>
    </lineage>
</organism>
<dbReference type="GO" id="GO:0030246">
    <property type="term" value="F:carbohydrate binding"/>
    <property type="evidence" value="ECO:0007669"/>
    <property type="project" value="InterPro"/>
</dbReference>
<dbReference type="Gene3D" id="2.60.40.1760">
    <property type="entry name" value="glycosyl hydrolase (family 31)"/>
    <property type="match status" value="1"/>
</dbReference>
<dbReference type="RefSeq" id="XP_032129814.1">
    <property type="nucleotide sequence ID" value="XM_032273923.1"/>
</dbReference>
<dbReference type="AlphaFoldDB" id="A0A6J3HJF0"/>
<accession>A0A6J3HJF0</accession>
<sequence length="154" mass="17679">MFIRISTRLPSKYLYGFGETEHTSYRRDLNWHTWGIFSRDQPPGYKKNSYGVHPYYMGLEEDGSAHGVLLLNSNAMDVTFQPLPALTYRTTGGVLDFYVFLGPTPELVTQQYTEVGGNPIVYQVLIQHSLCTRALIDSYNSQMITDLSWREIIE</sequence>
<protein>
    <submittedName>
        <fullName evidence="2">Maltase-glucoamylase, intestinal-like</fullName>
    </submittedName>
</protein>
<dbReference type="GO" id="GO:0004558">
    <property type="term" value="F:alpha-1,4-glucosidase activity"/>
    <property type="evidence" value="ECO:0007669"/>
    <property type="project" value="TreeGrafter"/>
</dbReference>
<proteinExistence type="predicted"/>
<reference evidence="2" key="1">
    <citation type="submission" date="2025-08" db="UniProtKB">
        <authorList>
            <consortium name="RefSeq"/>
        </authorList>
    </citation>
    <scope>IDENTIFICATION</scope>
    <source>
        <tissue evidence="2">Blood</tissue>
    </source>
</reference>
<dbReference type="CDD" id="cd14752">
    <property type="entry name" value="GH31_N"/>
    <property type="match status" value="1"/>
</dbReference>
<dbReference type="InterPro" id="IPR011013">
    <property type="entry name" value="Gal_mutarotase_sf_dom"/>
</dbReference>
<evidence type="ECO:0000313" key="1">
    <source>
        <dbReference type="Proteomes" id="UP000504640"/>
    </source>
</evidence>
<gene>
    <name evidence="2" type="primary">LOC116548494</name>
</gene>
<evidence type="ECO:0000313" key="2">
    <source>
        <dbReference type="RefSeq" id="XP_032129814.1"/>
    </source>
</evidence>
<dbReference type="SUPFAM" id="SSF74650">
    <property type="entry name" value="Galactose mutarotase-like"/>
    <property type="match status" value="1"/>
</dbReference>
<keyword evidence="1" id="KW-1185">Reference proteome</keyword>
<name>A0A6J3HJF0_SAPAP</name>
<dbReference type="PANTHER" id="PTHR22762:SF63">
    <property type="entry name" value="MALTASE-GLUCOAMYLASE"/>
    <property type="match status" value="1"/>
</dbReference>
<dbReference type="Proteomes" id="UP000504640">
    <property type="component" value="Unplaced"/>
</dbReference>